<dbReference type="EMBL" id="PGCJ01000166">
    <property type="protein sequence ID" value="PLW41686.1"/>
    <property type="molecule type" value="Genomic_DNA"/>
</dbReference>
<name>A0A2N5UVM9_9BASI</name>
<protein>
    <submittedName>
        <fullName evidence="1">Uncharacterized protein</fullName>
    </submittedName>
</protein>
<proteinExistence type="predicted"/>
<gene>
    <name evidence="1" type="ORF">PCANC_13187</name>
</gene>
<dbReference type="Proteomes" id="UP000235388">
    <property type="component" value="Unassembled WGS sequence"/>
</dbReference>
<dbReference type="AlphaFoldDB" id="A0A2N5UVM9"/>
<sequence length="92" mass="10146">MAIEPTVNREAGDPPLRLESSTCAASSRQRSRCCSLVVTPAVSSHFFPGLSLKLPELLQTGGKFAHEYPKIYWSVHLRLDVLRLPNPQSTLA</sequence>
<organism evidence="1 2">
    <name type="scientific">Puccinia coronata f. sp. avenae</name>
    <dbReference type="NCBI Taxonomy" id="200324"/>
    <lineage>
        <taxon>Eukaryota</taxon>
        <taxon>Fungi</taxon>
        <taxon>Dikarya</taxon>
        <taxon>Basidiomycota</taxon>
        <taxon>Pucciniomycotina</taxon>
        <taxon>Pucciniomycetes</taxon>
        <taxon>Pucciniales</taxon>
        <taxon>Pucciniaceae</taxon>
        <taxon>Puccinia</taxon>
    </lineage>
</organism>
<accession>A0A2N5UVM9</accession>
<comment type="caution">
    <text evidence="1">The sequence shown here is derived from an EMBL/GenBank/DDBJ whole genome shotgun (WGS) entry which is preliminary data.</text>
</comment>
<evidence type="ECO:0000313" key="1">
    <source>
        <dbReference type="EMBL" id="PLW41686.1"/>
    </source>
</evidence>
<keyword evidence="2" id="KW-1185">Reference proteome</keyword>
<reference evidence="1 2" key="1">
    <citation type="submission" date="2017-11" db="EMBL/GenBank/DDBJ databases">
        <title>De novo assembly and phasing of dikaryotic genomes from two isolates of Puccinia coronata f. sp. avenae, the causal agent of oat crown rust.</title>
        <authorList>
            <person name="Miller M.E."/>
            <person name="Zhang Y."/>
            <person name="Omidvar V."/>
            <person name="Sperschneider J."/>
            <person name="Schwessinger B."/>
            <person name="Raley C."/>
            <person name="Palmer J.M."/>
            <person name="Garnica D."/>
            <person name="Upadhyaya N."/>
            <person name="Rathjen J."/>
            <person name="Taylor J.M."/>
            <person name="Park R.F."/>
            <person name="Dodds P.N."/>
            <person name="Hirsch C.D."/>
            <person name="Kianian S.F."/>
            <person name="Figueroa M."/>
        </authorList>
    </citation>
    <scope>NUCLEOTIDE SEQUENCE [LARGE SCALE GENOMIC DNA]</scope>
    <source>
        <strain evidence="1">12NC29</strain>
    </source>
</reference>
<evidence type="ECO:0000313" key="2">
    <source>
        <dbReference type="Proteomes" id="UP000235388"/>
    </source>
</evidence>